<evidence type="ECO:0000259" key="8">
    <source>
        <dbReference type="Pfam" id="PF07669"/>
    </source>
</evidence>
<protein>
    <recommendedName>
        <fullName evidence="1">site-specific DNA-methyltransferase (adenine-specific)</fullName>
        <ecNumber evidence="1">2.1.1.72</ecNumber>
    </recommendedName>
</protein>
<comment type="catalytic activity">
    <reaction evidence="7">
        <text>a 2'-deoxyadenosine in DNA + S-adenosyl-L-methionine = an N(6)-methyl-2'-deoxyadenosine in DNA + S-adenosyl-L-homocysteine + H(+)</text>
        <dbReference type="Rhea" id="RHEA:15197"/>
        <dbReference type="Rhea" id="RHEA-COMP:12418"/>
        <dbReference type="Rhea" id="RHEA-COMP:12419"/>
        <dbReference type="ChEBI" id="CHEBI:15378"/>
        <dbReference type="ChEBI" id="CHEBI:57856"/>
        <dbReference type="ChEBI" id="CHEBI:59789"/>
        <dbReference type="ChEBI" id="CHEBI:90615"/>
        <dbReference type="ChEBI" id="CHEBI:90616"/>
        <dbReference type="EC" id="2.1.1.72"/>
    </reaction>
</comment>
<dbReference type="STRING" id="1028.SAMN05661096_03603"/>
<dbReference type="PRINTS" id="PR00507">
    <property type="entry name" value="N12N6MTFRASE"/>
</dbReference>
<dbReference type="Pfam" id="PF07669">
    <property type="entry name" value="Eco57I"/>
    <property type="match status" value="1"/>
</dbReference>
<evidence type="ECO:0000313" key="12">
    <source>
        <dbReference type="EMBL" id="SMG49317.1"/>
    </source>
</evidence>
<keyword evidence="3" id="KW-0808">Transferase</keyword>
<accession>A0A1X7L6W2</accession>
<keyword evidence="13" id="KW-1185">Reference proteome</keyword>
<proteinExistence type="predicted"/>
<dbReference type="InterPro" id="IPR050953">
    <property type="entry name" value="N4_N6_ade-DNA_methylase"/>
</dbReference>
<evidence type="ECO:0000259" key="9">
    <source>
        <dbReference type="Pfam" id="PF12950"/>
    </source>
</evidence>
<dbReference type="PROSITE" id="PS00092">
    <property type="entry name" value="N6_MTASE"/>
    <property type="match status" value="1"/>
</dbReference>
<name>A0A1X7L6W2_9BACT</name>
<evidence type="ECO:0000256" key="2">
    <source>
        <dbReference type="ARBA" id="ARBA00022603"/>
    </source>
</evidence>
<dbReference type="GO" id="GO:0009307">
    <property type="term" value="P:DNA restriction-modification system"/>
    <property type="evidence" value="ECO:0007669"/>
    <property type="project" value="UniProtKB-KW"/>
</dbReference>
<dbReference type="EC" id="2.1.1.72" evidence="1"/>
<evidence type="ECO:0000259" key="10">
    <source>
        <dbReference type="Pfam" id="PF23653"/>
    </source>
</evidence>
<dbReference type="Pfam" id="PF25120">
    <property type="entry name" value="DUF7814"/>
    <property type="match status" value="1"/>
</dbReference>
<dbReference type="EMBL" id="FXAW01000008">
    <property type="protein sequence ID" value="SMG49317.1"/>
    <property type="molecule type" value="Genomic_DNA"/>
</dbReference>
<dbReference type="Proteomes" id="UP000193804">
    <property type="component" value="Unassembled WGS sequence"/>
</dbReference>
<evidence type="ECO:0000313" key="13">
    <source>
        <dbReference type="Proteomes" id="UP000193804"/>
    </source>
</evidence>
<dbReference type="InterPro" id="IPR011639">
    <property type="entry name" value="MethylTrfase_TaqI-like_dom"/>
</dbReference>
<dbReference type="InterPro" id="IPR055573">
    <property type="entry name" value="DUF7149"/>
</dbReference>
<dbReference type="PANTHER" id="PTHR33841:SF1">
    <property type="entry name" value="DNA METHYLTRANSFERASE A"/>
    <property type="match status" value="1"/>
</dbReference>
<dbReference type="RefSeq" id="WP_085518726.1">
    <property type="nucleotide sequence ID" value="NZ_FXAW01000008.1"/>
</dbReference>
<dbReference type="InterPro" id="IPR029063">
    <property type="entry name" value="SAM-dependent_MTases_sf"/>
</dbReference>
<reference evidence="13" key="1">
    <citation type="submission" date="2017-04" db="EMBL/GenBank/DDBJ databases">
        <authorList>
            <person name="Varghese N."/>
            <person name="Submissions S."/>
        </authorList>
    </citation>
    <scope>NUCLEOTIDE SEQUENCE [LARGE SCALE GENOMIC DNA]</scope>
    <source>
        <strain evidence="13">DSM 4125</strain>
    </source>
</reference>
<feature type="domain" description="DUF7814" evidence="11">
    <location>
        <begin position="245"/>
        <end position="472"/>
    </location>
</feature>
<dbReference type="SUPFAM" id="SSF53335">
    <property type="entry name" value="S-adenosyl-L-methionine-dependent methyltransferases"/>
    <property type="match status" value="1"/>
</dbReference>
<evidence type="ECO:0000256" key="5">
    <source>
        <dbReference type="ARBA" id="ARBA00022747"/>
    </source>
</evidence>
<dbReference type="Pfam" id="PF23653">
    <property type="entry name" value="DUF7149"/>
    <property type="match status" value="1"/>
</dbReference>
<dbReference type="GO" id="GO:0032259">
    <property type="term" value="P:methylation"/>
    <property type="evidence" value="ECO:0007669"/>
    <property type="project" value="UniProtKB-KW"/>
</dbReference>
<evidence type="ECO:0000256" key="4">
    <source>
        <dbReference type="ARBA" id="ARBA00022691"/>
    </source>
</evidence>
<keyword evidence="5" id="KW-0680">Restriction system</keyword>
<organism evidence="12 13">
    <name type="scientific">Marivirga sericea</name>
    <dbReference type="NCBI Taxonomy" id="1028"/>
    <lineage>
        <taxon>Bacteria</taxon>
        <taxon>Pseudomonadati</taxon>
        <taxon>Bacteroidota</taxon>
        <taxon>Cytophagia</taxon>
        <taxon>Cytophagales</taxon>
        <taxon>Marivirgaceae</taxon>
        <taxon>Marivirga</taxon>
    </lineage>
</organism>
<evidence type="ECO:0000256" key="3">
    <source>
        <dbReference type="ARBA" id="ARBA00022679"/>
    </source>
</evidence>
<evidence type="ECO:0000256" key="1">
    <source>
        <dbReference type="ARBA" id="ARBA00011900"/>
    </source>
</evidence>
<dbReference type="InterPro" id="IPR025931">
    <property type="entry name" value="TaqI_C"/>
</dbReference>
<evidence type="ECO:0000259" key="11">
    <source>
        <dbReference type="Pfam" id="PF25120"/>
    </source>
</evidence>
<dbReference type="PANTHER" id="PTHR33841">
    <property type="entry name" value="DNA METHYLTRANSFERASE YEEA-RELATED"/>
    <property type="match status" value="1"/>
</dbReference>
<evidence type="ECO:0000256" key="6">
    <source>
        <dbReference type="ARBA" id="ARBA00023125"/>
    </source>
</evidence>
<dbReference type="GO" id="GO:0003677">
    <property type="term" value="F:DNA binding"/>
    <property type="evidence" value="ECO:0007669"/>
    <property type="project" value="UniProtKB-KW"/>
</dbReference>
<dbReference type="AlphaFoldDB" id="A0A1X7L6W2"/>
<dbReference type="InterPro" id="IPR056716">
    <property type="entry name" value="DUF7814"/>
</dbReference>
<keyword evidence="2" id="KW-0489">Methyltransferase</keyword>
<dbReference type="InterPro" id="IPR002052">
    <property type="entry name" value="DNA_methylase_N6_adenine_CS"/>
</dbReference>
<dbReference type="OrthoDB" id="32195at2"/>
<dbReference type="Pfam" id="PF12950">
    <property type="entry name" value="TaqI_C"/>
    <property type="match status" value="1"/>
</dbReference>
<feature type="domain" description="TaqI-like C-terminal specificity" evidence="9">
    <location>
        <begin position="1038"/>
        <end position="1192"/>
    </location>
</feature>
<keyword evidence="4" id="KW-0949">S-adenosyl-L-methionine</keyword>
<keyword evidence="6" id="KW-0238">DNA-binding</keyword>
<feature type="domain" description="Type II methyltransferase M.TaqI-like" evidence="8">
    <location>
        <begin position="632"/>
        <end position="918"/>
    </location>
</feature>
<sequence>MSYHKILTPRQSLNKAFLKVKPYRESIENFKINMIQLIERADNEKREEHNKIVLIDFLKKTYYDPNHYINTKESSDLVVHNGKSADSSVGVIIETKKASNKAEMLSTKKLNTKALQELLLYYLRERVHQNNKELKHLIATNISEWFIFDAQLFEKLFYNNKPLVNQFKEFEAGRLSGNTTDFFYKEIANPFIEKVLGQLNYTHFDLNEYKKPLLNNDEKDDNKLIVLYKLLSPEHLLKLRFKNDSNSLDSKFYKELLHIIGLTDEKQGGKRVIGRKKENEQNAGTLLENTIIQLDSLDKIYRLEKPNQYGTTNQDRLFNVGLQLCITWINRILFLKLMEAQLINYHKGDDSYAFLNYKKIKNFDDLNSLFFQVLAKKNNDRSEEIQNSFQKVPYLNSSLFEPNDLEHNTLFISNLRDEKEIPLHPNTVLKNSNGKKRTGKLNTLEYLFAFLEAYDFSSEGAEEIQEDNKTLINASVLGLIFEKINGYKDGSFFTPGFITMYMCRESIRRSVVQKFNEIKEWNCRNFDDLYDKIEDRNEANTIINSLKICDPAVGSGHFLVSALNEIIAVKNDLKILQDREGKRLKEYHFEVINDELVITDDDSELFEYSIKNKESQRVQEALFHEKQAIIENCLFGVDINPNSVKICRLRLWIELLKNAYYKNETELETLPNIDINIKCGNSLVSRFDLDVSISKILKNKKWNVGTYKAAVKSYQNAKTKEEKRDFERLIDIIKGDFRTDIAKYSDRDVRDLQKENEKLYVRYQSKQLFDTKLSKKQLKDKRTIEDTIENLNLKIKEKQNNPIFNNAFEWRFEFPEVLSDKGDYLGFDVVIGNPPYIRQEELKEFKNYFKSTFPTYSGTADIYVFFIEKGYSILKKNGEFTYIMPNKFMQAGYGRNARKFLLENNIVEFLNFGDLQVFEEATTYPCILFAQKSNPNEDLKVINIDTLKFPDGFQVYIDNNRNIINQNSLNNETWVISNSEDKHLLEKIKSISKPLNDLIKGSAKRGVLTGLTEAFVIEKEIAEKWLKNNPKYKSHLFPFLMGREIKPYFPAKPARYLIKFEKGFTKKNGGADPEGWFKSQFPEVFEHLQQYEEKAKKRTDKGDFYWELRACDYYDKFLYPKIMYQVLQVKPCFIYDEDGLFSNNSMWFIPNGDKTLLGILNSKLGWWLISKHCTQIQSGYQLIWKYFSQVPIATANESQKTEITSKVNGIINRRKENPDLDVSELEAKIDQLVYQLYGLNDEEIKIIEN</sequence>
<dbReference type="Gene3D" id="3.40.50.150">
    <property type="entry name" value="Vaccinia Virus protein VP39"/>
    <property type="match status" value="2"/>
</dbReference>
<gene>
    <name evidence="12" type="ORF">SAMN05661096_03603</name>
</gene>
<feature type="domain" description="DUF7149" evidence="10">
    <location>
        <begin position="8"/>
        <end position="244"/>
    </location>
</feature>
<evidence type="ECO:0000256" key="7">
    <source>
        <dbReference type="ARBA" id="ARBA00047942"/>
    </source>
</evidence>
<dbReference type="GO" id="GO:0009007">
    <property type="term" value="F:site-specific DNA-methyltransferase (adenine-specific) activity"/>
    <property type="evidence" value="ECO:0007669"/>
    <property type="project" value="UniProtKB-EC"/>
</dbReference>